<dbReference type="SMART" id="SM00474">
    <property type="entry name" value="35EXOc"/>
    <property type="match status" value="1"/>
</dbReference>
<dbReference type="EMBL" id="LRBP01000030">
    <property type="protein sequence ID" value="OII71228.1"/>
    <property type="molecule type" value="Genomic_DNA"/>
</dbReference>
<dbReference type="GeneID" id="39978494"/>
<dbReference type="GO" id="GO:0071035">
    <property type="term" value="P:nuclear polyadenylation-dependent rRNA catabolic process"/>
    <property type="evidence" value="ECO:0007669"/>
    <property type="project" value="TreeGrafter"/>
</dbReference>
<keyword evidence="4" id="KW-0269">Exonuclease</keyword>
<feature type="compositionally biased region" description="Polar residues" evidence="7">
    <location>
        <begin position="818"/>
        <end position="827"/>
    </location>
</feature>
<dbReference type="PROSITE" id="PS50967">
    <property type="entry name" value="HRDC"/>
    <property type="match status" value="1"/>
</dbReference>
<dbReference type="CDD" id="cd06147">
    <property type="entry name" value="Rrp6p_like_exo"/>
    <property type="match status" value="1"/>
</dbReference>
<feature type="region of interest" description="Disordered" evidence="7">
    <location>
        <begin position="815"/>
        <end position="836"/>
    </location>
</feature>
<dbReference type="InterPro" id="IPR012337">
    <property type="entry name" value="RNaseH-like_sf"/>
</dbReference>
<dbReference type="GO" id="GO:0005730">
    <property type="term" value="C:nucleolus"/>
    <property type="evidence" value="ECO:0007669"/>
    <property type="project" value="TreeGrafter"/>
</dbReference>
<gene>
    <name evidence="9" type="ORF">cubi_01703</name>
</gene>
<keyword evidence="6" id="KW-0175">Coiled coil</keyword>
<dbReference type="RefSeq" id="XP_028873099.1">
    <property type="nucleotide sequence ID" value="XM_029018715.1"/>
</dbReference>
<dbReference type="GO" id="GO:0000467">
    <property type="term" value="P:exonucleolytic trimming to generate mature 3'-end of 5.8S rRNA from tricistronic rRNA transcript (SSU-rRNA, 5.8S rRNA, LSU-rRNA)"/>
    <property type="evidence" value="ECO:0007669"/>
    <property type="project" value="InterPro"/>
</dbReference>
<evidence type="ECO:0000259" key="8">
    <source>
        <dbReference type="PROSITE" id="PS50967"/>
    </source>
</evidence>
<dbReference type="VEuPathDB" id="CryptoDB:cubi_01703"/>
<dbReference type="GO" id="GO:0071038">
    <property type="term" value="P:TRAMP-dependent tRNA surveillance pathway"/>
    <property type="evidence" value="ECO:0007669"/>
    <property type="project" value="TreeGrafter"/>
</dbReference>
<feature type="compositionally biased region" description="Polar residues" evidence="7">
    <location>
        <begin position="941"/>
        <end position="950"/>
    </location>
</feature>
<evidence type="ECO:0000256" key="7">
    <source>
        <dbReference type="SAM" id="MobiDB-lite"/>
    </source>
</evidence>
<dbReference type="GO" id="GO:0000175">
    <property type="term" value="F:3'-5'-RNA exonuclease activity"/>
    <property type="evidence" value="ECO:0007669"/>
    <property type="project" value="InterPro"/>
</dbReference>
<dbReference type="Proteomes" id="UP000186176">
    <property type="component" value="Unassembled WGS sequence"/>
</dbReference>
<evidence type="ECO:0000256" key="1">
    <source>
        <dbReference type="ARBA" id="ARBA00004123"/>
    </source>
</evidence>
<dbReference type="PANTHER" id="PTHR12124:SF47">
    <property type="entry name" value="EXOSOME COMPONENT 10"/>
    <property type="match status" value="1"/>
</dbReference>
<dbReference type="InterPro" id="IPR010997">
    <property type="entry name" value="HRDC-like_sf"/>
</dbReference>
<evidence type="ECO:0000313" key="9">
    <source>
        <dbReference type="EMBL" id="OII71228.1"/>
    </source>
</evidence>
<dbReference type="Pfam" id="PF00570">
    <property type="entry name" value="HRDC"/>
    <property type="match status" value="1"/>
</dbReference>
<comment type="caution">
    <text evidence="9">The sequence shown here is derived from an EMBL/GenBank/DDBJ whole genome shotgun (WGS) entry which is preliminary data.</text>
</comment>
<dbReference type="InterPro" id="IPR036397">
    <property type="entry name" value="RNaseH_sf"/>
</dbReference>
<dbReference type="GO" id="GO:0003727">
    <property type="term" value="F:single-stranded RNA binding"/>
    <property type="evidence" value="ECO:0007669"/>
    <property type="project" value="TreeGrafter"/>
</dbReference>
<organism evidence="9 10">
    <name type="scientific">Cryptosporidium ubiquitum</name>
    <dbReference type="NCBI Taxonomy" id="857276"/>
    <lineage>
        <taxon>Eukaryota</taxon>
        <taxon>Sar</taxon>
        <taxon>Alveolata</taxon>
        <taxon>Apicomplexa</taxon>
        <taxon>Conoidasida</taxon>
        <taxon>Coccidia</taxon>
        <taxon>Eucoccidiorida</taxon>
        <taxon>Eimeriorina</taxon>
        <taxon>Cryptosporidiidae</taxon>
        <taxon>Cryptosporidium</taxon>
    </lineage>
</organism>
<dbReference type="InterPro" id="IPR002562">
    <property type="entry name" value="3'-5'_exonuclease_dom"/>
</dbReference>
<keyword evidence="3" id="KW-0378">Hydrolase</keyword>
<feature type="coiled-coil region" evidence="6">
    <location>
        <begin position="1"/>
        <end position="28"/>
    </location>
</feature>
<dbReference type="GO" id="GO:0071044">
    <property type="term" value="P:histone mRNA catabolic process"/>
    <property type="evidence" value="ECO:0007669"/>
    <property type="project" value="TreeGrafter"/>
</dbReference>
<dbReference type="GO" id="GO:0071037">
    <property type="term" value="P:nuclear polyadenylation-dependent snRNA catabolic process"/>
    <property type="evidence" value="ECO:0007669"/>
    <property type="project" value="TreeGrafter"/>
</dbReference>
<dbReference type="Gene3D" id="3.30.420.10">
    <property type="entry name" value="Ribonuclease H-like superfamily/Ribonuclease H"/>
    <property type="match status" value="1"/>
</dbReference>
<dbReference type="OrthoDB" id="2250022at2759"/>
<dbReference type="GO" id="GO:0071040">
    <property type="term" value="P:nuclear polyadenylation-dependent antisense transcript catabolic process"/>
    <property type="evidence" value="ECO:0007669"/>
    <property type="project" value="TreeGrafter"/>
</dbReference>
<feature type="region of interest" description="Disordered" evidence="7">
    <location>
        <begin position="937"/>
        <end position="968"/>
    </location>
</feature>
<dbReference type="InterPro" id="IPR002121">
    <property type="entry name" value="HRDC_dom"/>
</dbReference>
<evidence type="ECO:0000256" key="2">
    <source>
        <dbReference type="ARBA" id="ARBA00022722"/>
    </source>
</evidence>
<evidence type="ECO:0000256" key="4">
    <source>
        <dbReference type="ARBA" id="ARBA00022839"/>
    </source>
</evidence>
<dbReference type="GO" id="GO:0000176">
    <property type="term" value="C:nuclear exosome (RNase complex)"/>
    <property type="evidence" value="ECO:0007669"/>
    <property type="project" value="TreeGrafter"/>
</dbReference>
<dbReference type="InterPro" id="IPR045092">
    <property type="entry name" value="Rrp6-like"/>
</dbReference>
<dbReference type="InterPro" id="IPR049559">
    <property type="entry name" value="Rrp6p-like_exo"/>
</dbReference>
<dbReference type="GO" id="GO:0071036">
    <property type="term" value="P:nuclear polyadenylation-dependent snoRNA catabolic process"/>
    <property type="evidence" value="ECO:0007669"/>
    <property type="project" value="TreeGrafter"/>
</dbReference>
<dbReference type="Pfam" id="PF01612">
    <property type="entry name" value="DNA_pol_A_exo1"/>
    <property type="match status" value="1"/>
</dbReference>
<dbReference type="InterPro" id="IPR044876">
    <property type="entry name" value="HRDC_dom_sf"/>
</dbReference>
<accession>A0A1J4MDX3</accession>
<keyword evidence="10" id="KW-1185">Reference proteome</keyword>
<dbReference type="SUPFAM" id="SSF47819">
    <property type="entry name" value="HRDC-like"/>
    <property type="match status" value="1"/>
</dbReference>
<evidence type="ECO:0000256" key="5">
    <source>
        <dbReference type="ARBA" id="ARBA00023242"/>
    </source>
</evidence>
<comment type="subcellular location">
    <subcellularLocation>
        <location evidence="1">Nucleus</location>
    </subcellularLocation>
</comment>
<evidence type="ECO:0000256" key="3">
    <source>
        <dbReference type="ARBA" id="ARBA00022801"/>
    </source>
</evidence>
<feature type="compositionally biased region" description="Basic and acidic residues" evidence="7">
    <location>
        <begin position="714"/>
        <end position="726"/>
    </location>
</feature>
<feature type="domain" description="HRDC" evidence="8">
    <location>
        <begin position="559"/>
        <end position="639"/>
    </location>
</feature>
<feature type="compositionally biased region" description="Polar residues" evidence="7">
    <location>
        <begin position="893"/>
        <end position="903"/>
    </location>
</feature>
<keyword evidence="2" id="KW-0540">Nuclease</keyword>
<dbReference type="Gene3D" id="1.10.150.80">
    <property type="entry name" value="HRDC domain"/>
    <property type="match status" value="1"/>
</dbReference>
<evidence type="ECO:0000256" key="6">
    <source>
        <dbReference type="SAM" id="Coils"/>
    </source>
</evidence>
<proteinExistence type="predicted"/>
<name>A0A1J4MDX3_9CRYT</name>
<reference evidence="9 10" key="1">
    <citation type="submission" date="2016-10" db="EMBL/GenBank/DDBJ databases">
        <title>Reductive evolution of mitochondrial metabolism and differential evolution of invasion-related proteins in Cryptosporidium.</title>
        <authorList>
            <person name="Liu S."/>
            <person name="Roellig D.M."/>
            <person name="Guo Y."/>
            <person name="Li N."/>
            <person name="Frace M.A."/>
            <person name="Tang K."/>
            <person name="Zhang L."/>
            <person name="Feng Y."/>
            <person name="Xiao L."/>
        </authorList>
    </citation>
    <scope>NUCLEOTIDE SEQUENCE [LARGE SCALE GENOMIC DNA]</scope>
    <source>
        <strain evidence="9">39726</strain>
    </source>
</reference>
<dbReference type="PANTHER" id="PTHR12124">
    <property type="entry name" value="POLYMYOSITIS/SCLERODERMA AUTOANTIGEN-RELATED"/>
    <property type="match status" value="1"/>
</dbReference>
<feature type="region of interest" description="Disordered" evidence="7">
    <location>
        <begin position="893"/>
        <end position="916"/>
    </location>
</feature>
<dbReference type="GO" id="GO:0071051">
    <property type="term" value="P:poly(A)-dependent snoRNA 3'-end processing"/>
    <property type="evidence" value="ECO:0007669"/>
    <property type="project" value="TreeGrafter"/>
</dbReference>
<protein>
    <submittedName>
        <fullName evidence="9">Exosome 3-5 exoribonuclease subunit</fullName>
    </submittedName>
</protein>
<keyword evidence="5" id="KW-0539">Nucleus</keyword>
<sequence>MASKKRESEELKEAITSLEQRVDVAEVVFGKKLSLGDLYSEDEIEKYISENVLVSPGCESCIRMKNRVMSILSDSEKSLMVQVLWSDLTNNFTYKFIPRLLSKPYNMGELGSKFNKVVERLILMNIEKEDNMINLPKEKRGRRDDFSKTYILPCQHPGIYSTNIQCLAPVGSDQTGLVIIDELSRLLHCKELIICQKFLNKSQFQIGNLYRYELNSLIWGVNGTIYYTGEDNEVNYFSSNKETPPSAHFNIKYSHPELYLPLSNTPLTFVKEPGELRRMIDDILNSMESYYNQSKDNEENNPFLLAIDVEHHSNQSYKGFVSLIQLSTRTHDYIIDPFNLFNEIQILNEITANPRILKVLHGSDYDIIWLQRDFSVYIVNMFDTGQAARILNTPGGFSLKNLLSIYCSLDIDKRFQLADWRERPLTSELIEYARGDTHYLLYVYDIMKNLLLLHTHKKNEFSILVSDAFLEVNNGFIVLNQNHLERFNFGDFVQEGLTNGESKLIKLTDLDPSALLTVLHNSRQICLKEYFEKPIDIWNFCFGIRTKMPKSSYKTPIDSAIITLISYYLFIWRESLARLLDVSNNYILKESMIIKICQKQPMNSNEILGLYPNIPANIKRHSEYILNIVTTVKNFVTSKSEDELFDFNSYISHIYSNIANNDTNSSDSNRYHIKNNYRVVSKDDTTDSQGTSCIKKSDSVGMDANTDSNRVSSLKKEEIPKSEKSLSDVSAQDTPVSSITKKRSVIIKKKTPDSNDRLADNLFGNSSKNYKKEVDPNVLPSNINKEEVSSRIIRGINGTLNGEVPNDFRNIKLKDAMESSSTPVKNSESPKEANSKKKITFEEYYSEKTEEDLFEDDNFTPLVSVRDKYSETDDYLYKKRKTRKIKVENDQEVQNLNQNPSSNIKERPEGNSPDLSSIIKENADILPASFACKSDLPGFVKNSQKEGNANKSKKFIESMKTKKWHKKR</sequence>
<dbReference type="AlphaFoldDB" id="A0A1J4MDX3"/>
<evidence type="ECO:0000313" key="10">
    <source>
        <dbReference type="Proteomes" id="UP000186176"/>
    </source>
</evidence>
<dbReference type="GO" id="GO:0000166">
    <property type="term" value="F:nucleotide binding"/>
    <property type="evidence" value="ECO:0007669"/>
    <property type="project" value="InterPro"/>
</dbReference>
<dbReference type="GO" id="GO:0071039">
    <property type="term" value="P:nuclear polyadenylation-dependent CUT catabolic process"/>
    <property type="evidence" value="ECO:0007669"/>
    <property type="project" value="TreeGrafter"/>
</dbReference>
<dbReference type="SUPFAM" id="SSF53098">
    <property type="entry name" value="Ribonuclease H-like"/>
    <property type="match status" value="1"/>
</dbReference>
<feature type="region of interest" description="Disordered" evidence="7">
    <location>
        <begin position="682"/>
        <end position="735"/>
    </location>
</feature>